<proteinExistence type="predicted"/>
<dbReference type="InterPro" id="IPR035940">
    <property type="entry name" value="CAP_sf"/>
</dbReference>
<accession>A0ABR1BFK7</accession>
<feature type="domain" description="SCP" evidence="1">
    <location>
        <begin position="88"/>
        <end position="223"/>
    </location>
</feature>
<evidence type="ECO:0000259" key="1">
    <source>
        <dbReference type="SMART" id="SM00198"/>
    </source>
</evidence>
<evidence type="ECO:0000313" key="2">
    <source>
        <dbReference type="EMBL" id="KAK6642240.1"/>
    </source>
</evidence>
<reference evidence="2 3" key="1">
    <citation type="submission" date="2023-09" db="EMBL/GenBank/DDBJ databases">
        <title>Genomes of two closely related lineages of the louse Polyplax serrata with different host specificities.</title>
        <authorList>
            <person name="Martinu J."/>
            <person name="Tarabai H."/>
            <person name="Stefka J."/>
            <person name="Hypsa V."/>
        </authorList>
    </citation>
    <scope>NUCLEOTIDE SEQUENCE [LARGE SCALE GENOMIC DNA]</scope>
    <source>
        <strain evidence="2">98ZLc_SE</strain>
    </source>
</reference>
<dbReference type="PANTHER" id="PTHR10334">
    <property type="entry name" value="CYSTEINE-RICH SECRETORY PROTEIN-RELATED"/>
    <property type="match status" value="1"/>
</dbReference>
<dbReference type="InterPro" id="IPR014044">
    <property type="entry name" value="CAP_dom"/>
</dbReference>
<feature type="domain" description="SCP" evidence="1">
    <location>
        <begin position="270"/>
        <end position="436"/>
    </location>
</feature>
<keyword evidence="3" id="KW-1185">Reference proteome</keyword>
<dbReference type="SUPFAM" id="SSF55797">
    <property type="entry name" value="PR-1-like"/>
    <property type="match status" value="2"/>
</dbReference>
<dbReference type="InterPro" id="IPR034113">
    <property type="entry name" value="SCP_GAPR1-like"/>
</dbReference>
<dbReference type="PROSITE" id="PS01009">
    <property type="entry name" value="CRISP_1"/>
    <property type="match status" value="2"/>
</dbReference>
<gene>
    <name evidence="2" type="ORF">RUM44_013963</name>
</gene>
<evidence type="ECO:0000313" key="3">
    <source>
        <dbReference type="Proteomes" id="UP001359485"/>
    </source>
</evidence>
<dbReference type="InterPro" id="IPR002413">
    <property type="entry name" value="V5_allergen-like"/>
</dbReference>
<dbReference type="PRINTS" id="PR00837">
    <property type="entry name" value="V5TPXLIKE"/>
</dbReference>
<dbReference type="CDD" id="cd05382">
    <property type="entry name" value="CAP_GAPR1-like"/>
    <property type="match status" value="2"/>
</dbReference>
<organism evidence="2 3">
    <name type="scientific">Polyplax serrata</name>
    <name type="common">Common mouse louse</name>
    <dbReference type="NCBI Taxonomy" id="468196"/>
    <lineage>
        <taxon>Eukaryota</taxon>
        <taxon>Metazoa</taxon>
        <taxon>Ecdysozoa</taxon>
        <taxon>Arthropoda</taxon>
        <taxon>Hexapoda</taxon>
        <taxon>Insecta</taxon>
        <taxon>Pterygota</taxon>
        <taxon>Neoptera</taxon>
        <taxon>Paraneoptera</taxon>
        <taxon>Psocodea</taxon>
        <taxon>Troctomorpha</taxon>
        <taxon>Phthiraptera</taxon>
        <taxon>Anoplura</taxon>
        <taxon>Polyplacidae</taxon>
        <taxon>Polyplax</taxon>
    </lineage>
</organism>
<dbReference type="PRINTS" id="PR00838">
    <property type="entry name" value="V5ALLERGEN"/>
</dbReference>
<dbReference type="EMBL" id="JAWJWF010000001">
    <property type="protein sequence ID" value="KAK6642240.1"/>
    <property type="molecule type" value="Genomic_DNA"/>
</dbReference>
<dbReference type="Gene3D" id="3.40.33.10">
    <property type="entry name" value="CAP"/>
    <property type="match status" value="2"/>
</dbReference>
<name>A0ABR1BFK7_POLSC</name>
<comment type="caution">
    <text evidence="2">The sequence shown here is derived from an EMBL/GenBank/DDBJ whole genome shotgun (WGS) entry which is preliminary data.</text>
</comment>
<dbReference type="Pfam" id="PF00188">
    <property type="entry name" value="CAP"/>
    <property type="match status" value="2"/>
</dbReference>
<dbReference type="InterPro" id="IPR001283">
    <property type="entry name" value="CRISP-related"/>
</dbReference>
<dbReference type="InterPro" id="IPR018244">
    <property type="entry name" value="Allrgn_V5/Tpx1_CS"/>
</dbReference>
<dbReference type="Proteomes" id="UP001359485">
    <property type="component" value="Unassembled WGS sequence"/>
</dbReference>
<sequence length="447" mass="50648">MATKTSTETKREITRRGDVIVIKEVEKTTTYAPGKEPVVKEITRVEEYKDTNDYKRLPDDIRRQLRLNIPEKAPTEMSQPNNMATDENFAQECLVEHNKIRKMHGVEPLKLSPQLMKVSEQRAQELASKDIMTTKPDHFYGENLSCMWSSDPAHVVNAVEIVSRWYAEEKKYNYSAEPKNLNAGHFTQMVWARSTEFGVAAAKSKSNRIYVVASYNPPGNYVGEFKMNVHPKGAAHVKELNDTEGGDVEASVAPPGIQSNGQSSDAEMSDFNREGLAYHNECRRRHGVPPLVYSSEVKMVSSCIVDSLAYGDFSNSFDSRVLFAVLQLAKYAQEWAEELARLDRMEHRKNRKYGENLYCFKSTNCGVVATASQACKSWYNEIKNYDFDCEPRSLSTGHFTQMVWRTTRELGMGLAKSNSGLQLIVANYNPPGNYIGTFRVNCPRPEE</sequence>
<protein>
    <recommendedName>
        <fullName evidence="1">SCP domain-containing protein</fullName>
    </recommendedName>
</protein>
<dbReference type="SMART" id="SM00198">
    <property type="entry name" value="SCP"/>
    <property type="match status" value="2"/>
</dbReference>